<keyword evidence="6" id="KW-1185">Reference proteome</keyword>
<comment type="caution">
    <text evidence="5">The sequence shown here is derived from an EMBL/GenBank/DDBJ whole genome shotgun (WGS) entry which is preliminary data.</text>
</comment>
<organism evidence="5 6">
    <name type="scientific">Portibacter lacus</name>
    <dbReference type="NCBI Taxonomy" id="1099794"/>
    <lineage>
        <taxon>Bacteria</taxon>
        <taxon>Pseudomonadati</taxon>
        <taxon>Bacteroidota</taxon>
        <taxon>Saprospiria</taxon>
        <taxon>Saprospirales</taxon>
        <taxon>Haliscomenobacteraceae</taxon>
        <taxon>Portibacter</taxon>
    </lineage>
</organism>
<dbReference type="AlphaFoldDB" id="A0AA37SLH5"/>
<dbReference type="GO" id="GO:0031388">
    <property type="term" value="P:organic acid phosphorylation"/>
    <property type="evidence" value="ECO:0007669"/>
    <property type="project" value="UniProtKB-UniRule"/>
</dbReference>
<dbReference type="InterPro" id="IPR004381">
    <property type="entry name" value="Glycerate_kinase"/>
</dbReference>
<evidence type="ECO:0000256" key="3">
    <source>
        <dbReference type="ARBA" id="ARBA00022777"/>
    </source>
</evidence>
<evidence type="ECO:0000256" key="1">
    <source>
        <dbReference type="ARBA" id="ARBA00006284"/>
    </source>
</evidence>
<keyword evidence="3 4" id="KW-0418">Kinase</keyword>
<protein>
    <submittedName>
        <fullName evidence="5">Glycerate kinase</fullName>
    </submittedName>
</protein>
<evidence type="ECO:0000256" key="2">
    <source>
        <dbReference type="ARBA" id="ARBA00022679"/>
    </source>
</evidence>
<reference evidence="5" key="2">
    <citation type="submission" date="2023-01" db="EMBL/GenBank/DDBJ databases">
        <title>Draft genome sequence of Portibacter lacus strain NBRC 108769.</title>
        <authorList>
            <person name="Sun Q."/>
            <person name="Mori K."/>
        </authorList>
    </citation>
    <scope>NUCLEOTIDE SEQUENCE</scope>
    <source>
        <strain evidence="5">NBRC 108769</strain>
    </source>
</reference>
<dbReference type="InterPro" id="IPR018197">
    <property type="entry name" value="Glycerate_kinase_RE-like"/>
</dbReference>
<gene>
    <name evidence="5" type="ORF">GCM10007940_12580</name>
</gene>
<evidence type="ECO:0000313" key="6">
    <source>
        <dbReference type="Proteomes" id="UP001156666"/>
    </source>
</evidence>
<dbReference type="Gene3D" id="3.90.1510.10">
    <property type="entry name" value="Glycerate kinase, domain 2"/>
    <property type="match status" value="1"/>
</dbReference>
<dbReference type="Proteomes" id="UP001156666">
    <property type="component" value="Unassembled WGS sequence"/>
</dbReference>
<comment type="similarity">
    <text evidence="1 4">Belongs to the glycerate kinase type-1 family.</text>
</comment>
<dbReference type="PANTHER" id="PTHR21599:SF0">
    <property type="entry name" value="GLYCERATE KINASE"/>
    <property type="match status" value="1"/>
</dbReference>
<dbReference type="Pfam" id="PF02595">
    <property type="entry name" value="Gly_kinase"/>
    <property type="match status" value="1"/>
</dbReference>
<dbReference type="GO" id="GO:0008887">
    <property type="term" value="F:glycerate kinase activity"/>
    <property type="evidence" value="ECO:0007669"/>
    <property type="project" value="UniProtKB-UniRule"/>
</dbReference>
<dbReference type="EMBL" id="BSOH01000007">
    <property type="protein sequence ID" value="GLR16643.1"/>
    <property type="molecule type" value="Genomic_DNA"/>
</dbReference>
<evidence type="ECO:0000313" key="5">
    <source>
        <dbReference type="EMBL" id="GLR16643.1"/>
    </source>
</evidence>
<dbReference type="SUPFAM" id="SSF110738">
    <property type="entry name" value="Glycerate kinase I"/>
    <property type="match status" value="1"/>
</dbReference>
<dbReference type="NCBIfam" id="TIGR00045">
    <property type="entry name" value="glycerate kinase"/>
    <property type="match status" value="1"/>
</dbReference>
<dbReference type="InterPro" id="IPR018193">
    <property type="entry name" value="Glyc_kinase_flavodox-like_fold"/>
</dbReference>
<name>A0AA37SLH5_9BACT</name>
<reference evidence="5" key="1">
    <citation type="journal article" date="2014" name="Int. J. Syst. Evol. Microbiol.">
        <title>Complete genome sequence of Corynebacterium casei LMG S-19264T (=DSM 44701T), isolated from a smear-ripened cheese.</title>
        <authorList>
            <consortium name="US DOE Joint Genome Institute (JGI-PGF)"/>
            <person name="Walter F."/>
            <person name="Albersmeier A."/>
            <person name="Kalinowski J."/>
            <person name="Ruckert C."/>
        </authorList>
    </citation>
    <scope>NUCLEOTIDE SEQUENCE</scope>
    <source>
        <strain evidence="5">NBRC 108769</strain>
    </source>
</reference>
<proteinExistence type="inferred from homology"/>
<dbReference type="PANTHER" id="PTHR21599">
    <property type="entry name" value="GLYCERATE KINASE"/>
    <property type="match status" value="1"/>
</dbReference>
<evidence type="ECO:0000256" key="4">
    <source>
        <dbReference type="PIRNR" id="PIRNR006078"/>
    </source>
</evidence>
<dbReference type="PIRSF" id="PIRSF006078">
    <property type="entry name" value="GlxK"/>
    <property type="match status" value="1"/>
</dbReference>
<dbReference type="Gene3D" id="3.40.50.10350">
    <property type="entry name" value="Glycerate kinase, domain 1"/>
    <property type="match status" value="1"/>
</dbReference>
<dbReference type="InterPro" id="IPR036129">
    <property type="entry name" value="Glycerate_kinase_sf"/>
</dbReference>
<accession>A0AA37SLH5</accession>
<keyword evidence="2 4" id="KW-0808">Transferase</keyword>
<sequence>MLPNLRKVGKFNTILLVPDSFKNSLSAEEVTEELAEGLDYYKEGLDIQQFPFADGGEGSLKVVERFVKCETRTIYTFDALMKPIRADYLVDPVRNIAYVEAALVVGLEVLDKDPDCYNASTYGLGLVIADALDFGVDEVYLFLGGTATCDGGVGMAAALGYHFMMEKRVLERPLARDVKYISNVRTENVHSRISDVKFHVACDVDNVLLGENGAVFTYAKQKGATEEQLELLELGMENIRKMLLDKKNIDVQDVPGTGAAGGLGAGSILFLDGQLKSAFDILSEIAGLRDKIKNADLVITGEGHIDMQSFNGKLISKIKEIADEFEKPVWLVCAIRSISEKEALKIGFERIHSLYKSMPKKINIPESKRKLFKVGKKWAEEWIEV</sequence>